<reference evidence="3 4" key="1">
    <citation type="submission" date="2017-02" db="EMBL/GenBank/DDBJ databases">
        <authorList>
            <person name="Peterson S.W."/>
        </authorList>
    </citation>
    <scope>NUCLEOTIDE SEQUENCE [LARGE SCALE GENOMIC DNA]</scope>
    <source>
        <strain evidence="3 4">B Ar 00.02</strain>
    </source>
</reference>
<dbReference type="Proteomes" id="UP000195913">
    <property type="component" value="Unassembled WGS sequence"/>
</dbReference>
<dbReference type="EMBL" id="FUHW01000032">
    <property type="protein sequence ID" value="SJM65141.1"/>
    <property type="molecule type" value="Genomic_DNA"/>
</dbReference>
<evidence type="ECO:0000259" key="2">
    <source>
        <dbReference type="PROSITE" id="PS50093"/>
    </source>
</evidence>
<feature type="region of interest" description="Disordered" evidence="1">
    <location>
        <begin position="272"/>
        <end position="293"/>
    </location>
</feature>
<organism evidence="3 4">
    <name type="scientific">Arthrobacter rhombi</name>
    <dbReference type="NCBI Taxonomy" id="71253"/>
    <lineage>
        <taxon>Bacteria</taxon>
        <taxon>Bacillati</taxon>
        <taxon>Actinomycetota</taxon>
        <taxon>Actinomycetes</taxon>
        <taxon>Micrococcales</taxon>
        <taxon>Micrococcaceae</taxon>
        <taxon>Arthrobacter</taxon>
    </lineage>
</organism>
<proteinExistence type="predicted"/>
<dbReference type="AlphaFoldDB" id="A0A1R4GAC3"/>
<name>A0A1R4GAC3_9MICC</name>
<sequence length="373" mass="40512">MDGASTRWSSLNHERPTMNTKVGCFRPVRAIIFAFALALVFGGNAAFGAPQSRQPNDDSGAIIGFENRHATATKDASIAPRKRHQNKVGSTRKTDVLPNTPPKGRAGGAKKSTAKAPSNSMKYRVSYSTTCALQLGGNGSCKTFDEAPCPDNQPLKVRTIRTPAGALVSRDTYCKTEPPPQAPEGSPAKPEDLQRAVQEQRTIEVTPAEFQSFPIRGSQVKSQPSGFSLRNGHAHMYAAPNPQTFSVDIYDEPVRVRAIPQSYLWNYGDGHSRKLQKPGKPIPNHTFDQPTDTSHVYDETGDFTIQLSTAYRGEYSVDGGPWMPIPGTASVPSDPMPMSVWRTKKLLVDQDCANNPGGPACDSPFLREKSAAK</sequence>
<feature type="region of interest" description="Disordered" evidence="1">
    <location>
        <begin position="71"/>
        <end position="117"/>
    </location>
</feature>
<evidence type="ECO:0000313" key="4">
    <source>
        <dbReference type="Proteomes" id="UP000195913"/>
    </source>
</evidence>
<protein>
    <recommendedName>
        <fullName evidence="2">PKD domain-containing protein</fullName>
    </recommendedName>
</protein>
<accession>A0A1R4GAC3</accession>
<dbReference type="PROSITE" id="PS50093">
    <property type="entry name" value="PKD"/>
    <property type="match status" value="1"/>
</dbReference>
<gene>
    <name evidence="3" type="ORF">FM101_09065</name>
</gene>
<keyword evidence="4" id="KW-1185">Reference proteome</keyword>
<evidence type="ECO:0000313" key="3">
    <source>
        <dbReference type="EMBL" id="SJM65141.1"/>
    </source>
</evidence>
<evidence type="ECO:0000256" key="1">
    <source>
        <dbReference type="SAM" id="MobiDB-lite"/>
    </source>
</evidence>
<dbReference type="InterPro" id="IPR000601">
    <property type="entry name" value="PKD_dom"/>
</dbReference>
<feature type="domain" description="PKD" evidence="2">
    <location>
        <begin position="260"/>
        <end position="310"/>
    </location>
</feature>
<feature type="region of interest" description="Disordered" evidence="1">
    <location>
        <begin position="171"/>
        <end position="193"/>
    </location>
</feature>